<reference evidence="3" key="1">
    <citation type="submission" date="2017-02" db="UniProtKB">
        <authorList>
            <consortium name="WormBaseParasite"/>
        </authorList>
    </citation>
    <scope>IDENTIFICATION</scope>
</reference>
<dbReference type="InterPro" id="IPR035892">
    <property type="entry name" value="C2_domain_sf"/>
</dbReference>
<dbReference type="Proteomes" id="UP000046393">
    <property type="component" value="Unplaced"/>
</dbReference>
<feature type="domain" description="RPGR-interacting protein 1 first C2" evidence="1">
    <location>
        <begin position="3"/>
        <end position="45"/>
    </location>
</feature>
<protein>
    <submittedName>
        <fullName evidence="3">C2-C2_1 domain-containing protein</fullName>
    </submittedName>
</protein>
<evidence type="ECO:0000313" key="2">
    <source>
        <dbReference type="Proteomes" id="UP000046393"/>
    </source>
</evidence>
<dbReference type="WBParaSite" id="SMUV_0000917001-mRNA-1">
    <property type="protein sequence ID" value="SMUV_0000917001-mRNA-1"/>
    <property type="gene ID" value="SMUV_0000917001"/>
</dbReference>
<name>A0A0N5AW80_9BILA</name>
<dbReference type="Pfam" id="PF11618">
    <property type="entry name" value="C2-C2_1"/>
    <property type="match status" value="1"/>
</dbReference>
<dbReference type="SUPFAM" id="SSF49562">
    <property type="entry name" value="C2 domain (Calcium/lipid-binding domain, CaLB)"/>
    <property type="match status" value="1"/>
</dbReference>
<evidence type="ECO:0000259" key="1">
    <source>
        <dbReference type="Pfam" id="PF11618"/>
    </source>
</evidence>
<dbReference type="Gene3D" id="2.60.40.150">
    <property type="entry name" value="C2 domain"/>
    <property type="match status" value="1"/>
</dbReference>
<dbReference type="AlphaFoldDB" id="A0A0N5AW80"/>
<evidence type="ECO:0000313" key="3">
    <source>
        <dbReference type="WBParaSite" id="SMUV_0000917001-mRNA-1"/>
    </source>
</evidence>
<dbReference type="InterPro" id="IPR021656">
    <property type="entry name" value="C2-C2_1"/>
</dbReference>
<proteinExistence type="predicted"/>
<keyword evidence="2" id="KW-1185">Reference proteome</keyword>
<sequence length="46" mass="5401">MVLELQKVVVFTDCLKELGTLHPNLFFSIEFFDFELQTTPIFYGTE</sequence>
<organism evidence="2 3">
    <name type="scientific">Syphacia muris</name>
    <dbReference type="NCBI Taxonomy" id="451379"/>
    <lineage>
        <taxon>Eukaryota</taxon>
        <taxon>Metazoa</taxon>
        <taxon>Ecdysozoa</taxon>
        <taxon>Nematoda</taxon>
        <taxon>Chromadorea</taxon>
        <taxon>Rhabditida</taxon>
        <taxon>Spirurina</taxon>
        <taxon>Oxyuridomorpha</taxon>
        <taxon>Oxyuroidea</taxon>
        <taxon>Oxyuridae</taxon>
        <taxon>Syphacia</taxon>
    </lineage>
</organism>
<accession>A0A0N5AW80</accession>